<dbReference type="Proteomes" id="UP000230742">
    <property type="component" value="Chromosome 1"/>
</dbReference>
<evidence type="ECO:0000313" key="22">
    <source>
        <dbReference type="Proteomes" id="UP000283868"/>
    </source>
</evidence>
<evidence type="ECO:0000313" key="21">
    <source>
        <dbReference type="Proteomes" id="UP000231201"/>
    </source>
</evidence>
<dbReference type="Proteomes" id="UP000067008">
    <property type="component" value="Chromosome 2"/>
</dbReference>
<dbReference type="EMBL" id="PEKM01000001">
    <property type="protein sequence ID" value="PIK18523.1"/>
    <property type="molecule type" value="Genomic_DNA"/>
</dbReference>
<dbReference type="AlphaFoldDB" id="A0A0H5BLF5"/>
<dbReference type="EMBL" id="PENH01000001">
    <property type="protein sequence ID" value="PJI24746.1"/>
    <property type="molecule type" value="Genomic_DNA"/>
</dbReference>
<dbReference type="Proteomes" id="UP000283868">
    <property type="component" value="Unassembled WGS sequence"/>
</dbReference>
<evidence type="ECO:0000313" key="1">
    <source>
        <dbReference type="EMBL" id="ATV25627.1"/>
    </source>
</evidence>
<dbReference type="EMBL" id="QXEN01000018">
    <property type="protein sequence ID" value="RRF86725.1"/>
    <property type="molecule type" value="Genomic_DNA"/>
</dbReference>
<dbReference type="Proteomes" id="UP000229102">
    <property type="component" value="Unassembled WGS sequence"/>
</dbReference>
<reference evidence="10 18" key="8">
    <citation type="submission" date="2017-11" db="EMBL/GenBank/DDBJ databases">
        <title>Genome sequencing of Prevotella intermedia KCOM 2832.</title>
        <authorList>
            <person name="Kook J.-K."/>
            <person name="Park S.-N."/>
            <person name="Lim Y.K."/>
        </authorList>
    </citation>
    <scope>NUCLEOTIDE SEQUENCE [LARGE SCALE GENOMIC DNA]</scope>
    <source>
        <strain evidence="10 18">KCOM 2832</strain>
    </source>
</reference>
<dbReference type="Proteomes" id="UP000230500">
    <property type="component" value="Unassembled WGS sequence"/>
</dbReference>
<evidence type="ECO:0000313" key="20">
    <source>
        <dbReference type="Proteomes" id="UP000230742"/>
    </source>
</evidence>
<evidence type="ECO:0000313" key="11">
    <source>
        <dbReference type="EMBL" id="RRF86725.1"/>
    </source>
</evidence>
<evidence type="ECO:0000313" key="8">
    <source>
        <dbReference type="EMBL" id="PJI19383.1"/>
    </source>
</evidence>
<dbReference type="STRING" id="28131.BWX40_05395"/>
<dbReference type="EMBL" id="PESN01000001">
    <property type="protein sequence ID" value="PIN28255.1"/>
    <property type="molecule type" value="Genomic_DNA"/>
</dbReference>
<evidence type="ECO:0000313" key="10">
    <source>
        <dbReference type="EMBL" id="PJI27296.1"/>
    </source>
</evidence>
<evidence type="ECO:0000313" key="17">
    <source>
        <dbReference type="Proteomes" id="UP000229630"/>
    </source>
</evidence>
<evidence type="ECO:0000313" key="16">
    <source>
        <dbReference type="Proteomes" id="UP000229111"/>
    </source>
</evidence>
<reference evidence="9 21" key="9">
    <citation type="submission" date="2017-11" db="EMBL/GenBank/DDBJ databases">
        <title>Genome sequencing of Prevotella intermedia KCOM 2833.</title>
        <authorList>
            <person name="Kook J.-K."/>
            <person name="Park S.-N."/>
            <person name="Lim Y.K."/>
        </authorList>
    </citation>
    <scope>NUCLEOTIDE SEQUENCE [LARGE SCALE GENOMIC DNA]</scope>
    <source>
        <strain evidence="9 21">KCOM 2833</strain>
    </source>
</reference>
<evidence type="ECO:0000313" key="7">
    <source>
        <dbReference type="EMBL" id="PJF00068.1"/>
    </source>
</evidence>
<dbReference type="EMBL" id="AP014925">
    <property type="protein sequence ID" value="BAR96024.1"/>
    <property type="molecule type" value="Genomic_DNA"/>
</dbReference>
<reference evidence="7 14" key="4">
    <citation type="submission" date="2017-11" db="EMBL/GenBank/DDBJ databases">
        <title>Genome sequencing of Prevotella intermedia KCOM 1779.</title>
        <authorList>
            <person name="Kook J.-K."/>
            <person name="Park S.-N."/>
            <person name="Lim Y.K."/>
        </authorList>
    </citation>
    <scope>NUCLEOTIDE SEQUENCE [LARGE SCALE GENOMIC DNA]</scope>
    <source>
        <strain evidence="7 14">KCOM 1779</strain>
    </source>
</reference>
<evidence type="ECO:0000313" key="15">
    <source>
        <dbReference type="Proteomes" id="UP000229102"/>
    </source>
</evidence>
<dbReference type="EMBL" id="CP024723">
    <property type="protein sequence ID" value="ATV25627.1"/>
    <property type="molecule type" value="Genomic_DNA"/>
</dbReference>
<dbReference type="PATRIC" id="fig|28131.4.peg.2030"/>
<dbReference type="Proteomes" id="UP000229884">
    <property type="component" value="Unassembled WGS sequence"/>
</dbReference>
<dbReference type="EMBL" id="AP014597">
    <property type="protein sequence ID" value="BAU17156.1"/>
    <property type="molecule type" value="Genomic_DNA"/>
</dbReference>
<dbReference type="Proteomes" id="UP000217431">
    <property type="component" value="Chromosome I"/>
</dbReference>
<evidence type="ECO:0000313" key="18">
    <source>
        <dbReference type="Proteomes" id="UP000229884"/>
    </source>
</evidence>
<reference evidence="2 20" key="5">
    <citation type="submission" date="2017-11" db="EMBL/GenBank/DDBJ databases">
        <title>Genome sequencing of Prevotella intermedia KCOM 1949.</title>
        <authorList>
            <person name="Kook J.-K."/>
            <person name="Park S.-N."/>
            <person name="Lim Y.K."/>
        </authorList>
    </citation>
    <scope>NUCLEOTIDE SEQUENCE [LARGE SCALE GENOMIC DNA]</scope>
    <source>
        <strain evidence="2 20">KCOM 1949</strain>
    </source>
</reference>
<reference evidence="5 16" key="3">
    <citation type="submission" date="2017-11" db="EMBL/GenBank/DDBJ databases">
        <title>Genome sequencing of Prevotella intermedia KCOM 1101.</title>
        <authorList>
            <person name="Kook J.-K."/>
            <person name="Park S.-N."/>
            <person name="Lim Y.K."/>
        </authorList>
    </citation>
    <scope>NUCLEOTIDE SEQUENCE [LARGE SCALE GENOMIC DNA]</scope>
    <source>
        <strain evidence="5 16">KCOM 1101</strain>
    </source>
</reference>
<evidence type="ECO:0000313" key="9">
    <source>
        <dbReference type="EMBL" id="PJI24746.1"/>
    </source>
</evidence>
<evidence type="ECO:0000313" key="19">
    <source>
        <dbReference type="Proteomes" id="UP000230500"/>
    </source>
</evidence>
<dbReference type="EMBL" id="PENG01000001">
    <property type="protein sequence ID" value="PJI27296.1"/>
    <property type="molecule type" value="Genomic_DNA"/>
</dbReference>
<sequence>MGNKRNLKRTINYICGDLFTEVIAASLYGDNVNKENIEALLTSIVLLRNNYVGRISHVEPGMKAKDYFKDLREKFDAEANEIIDQICNLV</sequence>
<evidence type="ECO:0000313" key="13">
    <source>
        <dbReference type="Proteomes" id="UP000217431"/>
    </source>
</evidence>
<dbReference type="Proteomes" id="UP000229111">
    <property type="component" value="Unassembled WGS sequence"/>
</dbReference>
<proteinExistence type="predicted"/>
<evidence type="ECO:0000313" key="6">
    <source>
        <dbReference type="EMBL" id="PIN28255.1"/>
    </source>
</evidence>
<evidence type="ECO:0000313" key="3">
    <source>
        <dbReference type="EMBL" id="BAR96024.1"/>
    </source>
</evidence>
<keyword evidence="22" id="KW-1185">Reference proteome</keyword>
<name>A0A0H5BLF5_PREIN</name>
<dbReference type="RefSeq" id="WP_014709912.1">
    <property type="nucleotide sequence ID" value="NZ_AP014597.1"/>
</dbReference>
<gene>
    <name evidence="5" type="ORF">CTI16_05260</name>
    <name evidence="2" type="ORF">CTM46_07310</name>
    <name evidence="8" type="ORF">CTM53_00225</name>
    <name evidence="10" type="ORF">CTM58_03825</name>
    <name evidence="9" type="ORF">CTM59_01005</name>
    <name evidence="1" type="ORF">CTM62_02065</name>
    <name evidence="7" type="ORF">CUB97_01535</name>
    <name evidence="6" type="ORF">CUC04_01850</name>
    <name evidence="11" type="ORF">D2S45_09575</name>
    <name evidence="3" type="ORF">PI172_1296</name>
    <name evidence="4" type="ORF">PIOMA14_I_0648</name>
</gene>
<evidence type="ECO:0000313" key="2">
    <source>
        <dbReference type="EMBL" id="ATV31263.1"/>
    </source>
</evidence>
<dbReference type="Proteomes" id="UP000229630">
    <property type="component" value="Chromosome 1"/>
</dbReference>
<evidence type="ECO:0000313" key="5">
    <source>
        <dbReference type="EMBL" id="PIK18523.1"/>
    </source>
</evidence>
<dbReference type="Proteomes" id="UP000228641">
    <property type="component" value="Unassembled WGS sequence"/>
</dbReference>
<dbReference type="EMBL" id="PENF01000001">
    <property type="protein sequence ID" value="PJI19383.1"/>
    <property type="molecule type" value="Genomic_DNA"/>
</dbReference>
<reference evidence="8 15" key="7">
    <citation type="submission" date="2017-11" db="EMBL/GenBank/DDBJ databases">
        <title>Genome sequencing of Prevotella intermedia KCOM 2698.</title>
        <authorList>
            <person name="Kook J.-K."/>
            <person name="Park S.-N."/>
            <person name="Lim Y.K."/>
        </authorList>
    </citation>
    <scope>NUCLEOTIDE SEQUENCE [LARGE SCALE GENOMIC DNA]</scope>
    <source>
        <strain evidence="8 15">KCOM 2698</strain>
    </source>
</reference>
<protein>
    <submittedName>
        <fullName evidence="10">Uncharacterized protein</fullName>
    </submittedName>
</protein>
<dbReference type="EMBL" id="PGGD01000001">
    <property type="protein sequence ID" value="PJF00068.1"/>
    <property type="molecule type" value="Genomic_DNA"/>
</dbReference>
<dbReference type="GeneID" id="34516296"/>
<reference evidence="11 22" key="11">
    <citation type="submission" date="2018-08" db="EMBL/GenBank/DDBJ databases">
        <title>Comparative analysis of Prevotella intermedia strains.</title>
        <authorList>
            <person name="Moon J.-H."/>
            <person name="Lee J.-H."/>
        </authorList>
    </citation>
    <scope>NUCLEOTIDE SEQUENCE [LARGE SCALE GENOMIC DNA]</scope>
    <source>
        <strain evidence="11 22">ATCC 15033</strain>
    </source>
</reference>
<reference evidence="6 19" key="6">
    <citation type="submission" date="2017-11" db="EMBL/GenBank/DDBJ databases">
        <title>Genome sequencing of Prevotella intermedia KCOM 2069.</title>
        <authorList>
            <person name="Kook J.-K."/>
            <person name="Park S.-N."/>
            <person name="Lim Y.K."/>
        </authorList>
    </citation>
    <scope>NUCLEOTIDE SEQUENCE [LARGE SCALE GENOMIC DNA]</scope>
    <source>
        <strain evidence="6 19">KCOM 2069</strain>
    </source>
</reference>
<evidence type="ECO:0000313" key="12">
    <source>
        <dbReference type="Proteomes" id="UP000067008"/>
    </source>
</evidence>
<dbReference type="OMA" id="NYICGDL"/>
<evidence type="ECO:0000313" key="4">
    <source>
        <dbReference type="EMBL" id="BAU17156.1"/>
    </source>
</evidence>
<organism evidence="10 18">
    <name type="scientific">Prevotella intermedia</name>
    <dbReference type="NCBI Taxonomy" id="28131"/>
    <lineage>
        <taxon>Bacteria</taxon>
        <taxon>Pseudomonadati</taxon>
        <taxon>Bacteroidota</taxon>
        <taxon>Bacteroidia</taxon>
        <taxon>Bacteroidales</taxon>
        <taxon>Prevotellaceae</taxon>
        <taxon>Prevotella</taxon>
    </lineage>
</organism>
<reference evidence="3 12" key="1">
    <citation type="submission" date="2015-07" db="EMBL/GenBank/DDBJ databases">
        <title>Complete genome sequence of Prevotella intermedia strain 17-2.</title>
        <authorList>
            <person name="Nambu T."/>
        </authorList>
    </citation>
    <scope>NUCLEOTIDE SEQUENCE [LARGE SCALE GENOMIC DNA]</scope>
    <source>
        <strain evidence="3 12">17-2</strain>
    </source>
</reference>
<dbReference type="EMBL" id="CP024727">
    <property type="protein sequence ID" value="ATV31263.1"/>
    <property type="molecule type" value="Genomic_DNA"/>
</dbReference>
<accession>A0A0H5BLF5</accession>
<dbReference type="Proteomes" id="UP000231201">
    <property type="component" value="Unassembled WGS sequence"/>
</dbReference>
<reference evidence="4 13" key="2">
    <citation type="journal article" date="2016" name="DNA Res.">
        <title>The complete genome sequencing of Prevotella intermedia strain OMA14 and a subsequent fine-scale, intra-species genomic comparison reveal an unusual amplification of conjugative and mobile transposons and identify a novel Prevotella-lineage-specific repeat.</title>
        <authorList>
            <person name="Naito M."/>
            <person name="Ogura Y."/>
            <person name="Itoh T."/>
            <person name="Shoji M."/>
            <person name="Okamoto M."/>
            <person name="Hayashi T."/>
            <person name="Nakayama K."/>
        </authorList>
    </citation>
    <scope>NUCLEOTIDE SEQUENCE [LARGE SCALE GENOMIC DNA]</scope>
    <source>
        <strain evidence="4 13">OMA14</strain>
    </source>
</reference>
<evidence type="ECO:0000313" key="14">
    <source>
        <dbReference type="Proteomes" id="UP000228641"/>
    </source>
</evidence>
<reference evidence="1 17" key="10">
    <citation type="submission" date="2017-11" db="EMBL/GenBank/DDBJ databases">
        <title>Genome sequencing of Prevotella intermedia KCOM 2837.</title>
        <authorList>
            <person name="Kook J.-K."/>
            <person name="Park S.-N."/>
            <person name="Lim Y.K."/>
        </authorList>
    </citation>
    <scope>NUCLEOTIDE SEQUENCE [LARGE SCALE GENOMIC DNA]</scope>
    <source>
        <strain evidence="1 17">KCOM 2837</strain>
    </source>
</reference>